<evidence type="ECO:0000313" key="10">
    <source>
        <dbReference type="Proteomes" id="UP000824094"/>
    </source>
</evidence>
<dbReference type="Proteomes" id="UP000824094">
    <property type="component" value="Unassembled WGS sequence"/>
</dbReference>
<dbReference type="NCBIfam" id="TIGR00125">
    <property type="entry name" value="cyt_tran_rel"/>
    <property type="match status" value="1"/>
</dbReference>
<evidence type="ECO:0000256" key="4">
    <source>
        <dbReference type="ARBA" id="ARBA00022842"/>
    </source>
</evidence>
<feature type="site" description="Transition state stabilizer" evidence="7">
    <location>
        <position position="197"/>
    </location>
</feature>
<dbReference type="InterPro" id="IPR004398">
    <property type="entry name" value="RNA_MeTrfase_RsmD"/>
</dbReference>
<dbReference type="InterPro" id="IPR029063">
    <property type="entry name" value="SAM-dependent_MTases_sf"/>
</dbReference>
<comment type="similarity">
    <text evidence="7">Belongs to the bacterial CoaD family.</text>
</comment>
<sequence>MRVIAGKYRGTALFSPKDRAVRPTTDRVKESMFNLISSDIDGAEVLDLFAGSGALGIEALSRGASGAVFADMAGESLKICVANLDKVGEKSECLRGDCADIVLKLGNRGKKFDLIFMDPPYKKGIAARAVAAVAETGILNKGGKIIIERAREDTPTEMPDGYRIVDSRAYGASVVEIAAECTACAVTGTFDPFTLGHEYLVERAAELFDVVHVVFLINPDKQPSMPLEKRMKLAKIALRKFPFEVRIDAYEGLAIDYCRQNKIKYIVRGLRNAADFEYESEMAKWNYDNGGVVTLFAVAKDADISSTEVRKRLSEQADVADLVDEDIAKLL</sequence>
<dbReference type="EMBL" id="DVNF01000141">
    <property type="protein sequence ID" value="HIU60684.1"/>
    <property type="molecule type" value="Genomic_DNA"/>
</dbReference>
<keyword evidence="3 7" id="KW-0808">Transferase</keyword>
<dbReference type="Pfam" id="PF03602">
    <property type="entry name" value="Cons_hypoth95"/>
    <property type="match status" value="1"/>
</dbReference>
<dbReference type="InterPro" id="IPR001980">
    <property type="entry name" value="PPAT"/>
</dbReference>
<dbReference type="GO" id="GO:0005524">
    <property type="term" value="F:ATP binding"/>
    <property type="evidence" value="ECO:0007669"/>
    <property type="project" value="UniProtKB-KW"/>
</dbReference>
<reference evidence="9" key="1">
    <citation type="submission" date="2020-10" db="EMBL/GenBank/DDBJ databases">
        <authorList>
            <person name="Gilroy R."/>
        </authorList>
    </citation>
    <scope>NUCLEOTIDE SEQUENCE</scope>
    <source>
        <strain evidence="9">18911</strain>
    </source>
</reference>
<dbReference type="GO" id="GO:0003676">
    <property type="term" value="F:nucleic acid binding"/>
    <property type="evidence" value="ECO:0007669"/>
    <property type="project" value="InterPro"/>
</dbReference>
<feature type="binding site" evidence="7">
    <location>
        <begin position="269"/>
        <end position="271"/>
    </location>
    <ligand>
        <name>ATP</name>
        <dbReference type="ChEBI" id="CHEBI:30616"/>
    </ligand>
</feature>
<keyword evidence="7" id="KW-0547">Nucleotide-binding</keyword>
<feature type="binding site" evidence="7">
    <location>
        <begin position="301"/>
        <end position="307"/>
    </location>
    <ligand>
        <name>ATP</name>
        <dbReference type="ChEBI" id="CHEBI:30616"/>
    </ligand>
</feature>
<feature type="binding site" evidence="7">
    <location>
        <begin position="189"/>
        <end position="190"/>
    </location>
    <ligand>
        <name>ATP</name>
        <dbReference type="ChEBI" id="CHEBI:30616"/>
    </ligand>
</feature>
<dbReference type="EC" id="2.7.7.3" evidence="7"/>
<evidence type="ECO:0000256" key="5">
    <source>
        <dbReference type="ARBA" id="ARBA00022993"/>
    </source>
</evidence>
<evidence type="ECO:0000259" key="8">
    <source>
        <dbReference type="Pfam" id="PF01467"/>
    </source>
</evidence>
<dbReference type="GO" id="GO:0008168">
    <property type="term" value="F:methyltransferase activity"/>
    <property type="evidence" value="ECO:0007669"/>
    <property type="project" value="UniProtKB-KW"/>
</dbReference>
<dbReference type="HAMAP" id="MF_00151">
    <property type="entry name" value="PPAT_bact"/>
    <property type="match status" value="1"/>
</dbReference>
<comment type="caution">
    <text evidence="9">The sequence shown here is derived from an EMBL/GenBank/DDBJ whole genome shotgun (WGS) entry which is preliminary data.</text>
</comment>
<protein>
    <recommendedName>
        <fullName evidence="7">Phosphopantetheine adenylyltransferase</fullName>
        <ecNumber evidence="7">2.7.7.3</ecNumber>
    </recommendedName>
    <alternativeName>
        <fullName evidence="7">Dephospho-CoA pyrophosphorylase</fullName>
    </alternativeName>
    <alternativeName>
        <fullName evidence="7">Pantetheine-phosphate adenylyltransferase</fullName>
        <shortName evidence="7">PPAT</shortName>
    </alternativeName>
</protein>
<keyword evidence="7" id="KW-0067">ATP-binding</keyword>
<feature type="binding site" evidence="7">
    <location>
        <position position="254"/>
    </location>
    <ligand>
        <name>substrate</name>
    </ligand>
</feature>
<reference evidence="9" key="2">
    <citation type="journal article" date="2021" name="PeerJ">
        <title>Extensive microbial diversity within the chicken gut microbiome revealed by metagenomics and culture.</title>
        <authorList>
            <person name="Gilroy R."/>
            <person name="Ravi A."/>
            <person name="Getino M."/>
            <person name="Pursley I."/>
            <person name="Horton D.L."/>
            <person name="Alikhan N.F."/>
            <person name="Baker D."/>
            <person name="Gharbi K."/>
            <person name="Hall N."/>
            <person name="Watson M."/>
            <person name="Adriaenssens E.M."/>
            <person name="Foster-Nyarko E."/>
            <person name="Jarju S."/>
            <person name="Secka A."/>
            <person name="Antonio M."/>
            <person name="Oren A."/>
            <person name="Chaudhuri R.R."/>
            <person name="La Ragione R."/>
            <person name="Hildebrand F."/>
            <person name="Pallen M.J."/>
        </authorList>
    </citation>
    <scope>NUCLEOTIDE SEQUENCE</scope>
    <source>
        <strain evidence="9">18911</strain>
    </source>
</reference>
<evidence type="ECO:0000256" key="6">
    <source>
        <dbReference type="ARBA" id="ARBA00029346"/>
    </source>
</evidence>
<feature type="binding site" evidence="7">
    <location>
        <position position="197"/>
    </location>
    <ligand>
        <name>ATP</name>
        <dbReference type="ChEBI" id="CHEBI:30616"/>
    </ligand>
</feature>
<evidence type="ECO:0000256" key="2">
    <source>
        <dbReference type="ARBA" id="ARBA00022603"/>
    </source>
</evidence>
<comment type="function">
    <text evidence="7">Reversibly transfers an adenylyl group from ATP to 4'-phosphopantetheine, yielding dephospho-CoA (dPCoA) and pyrophosphate.</text>
</comment>
<dbReference type="Pfam" id="PF01467">
    <property type="entry name" value="CTP_transf_like"/>
    <property type="match status" value="1"/>
</dbReference>
<comment type="cofactor">
    <cofactor evidence="7">
        <name>Mg(2+)</name>
        <dbReference type="ChEBI" id="CHEBI:18420"/>
    </cofactor>
</comment>
<evidence type="ECO:0000256" key="3">
    <source>
        <dbReference type="ARBA" id="ARBA00022679"/>
    </source>
</evidence>
<keyword evidence="2 9" id="KW-0489">Methyltransferase</keyword>
<dbReference type="Gene3D" id="3.40.50.620">
    <property type="entry name" value="HUPs"/>
    <property type="match status" value="1"/>
</dbReference>
<dbReference type="SUPFAM" id="SSF52374">
    <property type="entry name" value="Nucleotidylyl transferase"/>
    <property type="match status" value="1"/>
</dbReference>
<comment type="catalytic activity">
    <reaction evidence="6 7">
        <text>(R)-4'-phosphopantetheine + ATP + H(+) = 3'-dephospho-CoA + diphosphate</text>
        <dbReference type="Rhea" id="RHEA:19801"/>
        <dbReference type="ChEBI" id="CHEBI:15378"/>
        <dbReference type="ChEBI" id="CHEBI:30616"/>
        <dbReference type="ChEBI" id="CHEBI:33019"/>
        <dbReference type="ChEBI" id="CHEBI:57328"/>
        <dbReference type="ChEBI" id="CHEBI:61723"/>
        <dbReference type="EC" id="2.7.7.3"/>
    </reaction>
</comment>
<dbReference type="NCBIfam" id="TIGR01510">
    <property type="entry name" value="coaD_prev_kdtB"/>
    <property type="match status" value="1"/>
</dbReference>
<dbReference type="GO" id="GO:0004595">
    <property type="term" value="F:pantetheine-phosphate adenylyltransferase activity"/>
    <property type="evidence" value="ECO:0007669"/>
    <property type="project" value="UniProtKB-UniRule"/>
</dbReference>
<comment type="subcellular location">
    <subcellularLocation>
        <location evidence="7">Cytoplasm</location>
    </subcellularLocation>
</comment>
<keyword evidence="4 7" id="KW-0460">Magnesium</keyword>
<dbReference type="GO" id="GO:0015937">
    <property type="term" value="P:coenzyme A biosynthetic process"/>
    <property type="evidence" value="ECO:0007669"/>
    <property type="project" value="UniProtKB-UniRule"/>
</dbReference>
<dbReference type="PROSITE" id="PS00092">
    <property type="entry name" value="N6_MTASE"/>
    <property type="match status" value="1"/>
</dbReference>
<comment type="pathway">
    <text evidence="7">Cofactor biosynthesis; coenzyme A biosynthesis; CoA from (R)-pantothenate: step 4/5.</text>
</comment>
<proteinExistence type="inferred from homology"/>
<dbReference type="CDD" id="cd02440">
    <property type="entry name" value="AdoMet_MTases"/>
    <property type="match status" value="1"/>
</dbReference>
<dbReference type="Gene3D" id="3.40.50.150">
    <property type="entry name" value="Vaccinia Virus protein VP39"/>
    <property type="match status" value="1"/>
</dbReference>
<evidence type="ECO:0000256" key="1">
    <source>
        <dbReference type="ARBA" id="ARBA00022490"/>
    </source>
</evidence>
<comment type="subunit">
    <text evidence="7">Homohexamer.</text>
</comment>
<keyword evidence="1 7" id="KW-0963">Cytoplasm</keyword>
<name>A0A9D1MI23_9FIRM</name>
<dbReference type="PANTHER" id="PTHR43542:SF1">
    <property type="entry name" value="METHYLTRANSFERASE"/>
    <property type="match status" value="1"/>
</dbReference>
<feature type="binding site" evidence="7">
    <location>
        <position position="268"/>
    </location>
    <ligand>
        <name>substrate</name>
    </ligand>
</feature>
<dbReference type="PANTHER" id="PTHR43542">
    <property type="entry name" value="METHYLTRANSFERASE"/>
    <property type="match status" value="1"/>
</dbReference>
<gene>
    <name evidence="9" type="primary">rsmD</name>
    <name evidence="7" type="synonym">coaD</name>
    <name evidence="9" type="ORF">IAB05_04775</name>
</gene>
<organism evidence="9 10">
    <name type="scientific">Candidatus Stercoripulliclostridium merdigallinarum</name>
    <dbReference type="NCBI Taxonomy" id="2840951"/>
    <lineage>
        <taxon>Bacteria</taxon>
        <taxon>Bacillati</taxon>
        <taxon>Bacillota</taxon>
        <taxon>Clostridia</taxon>
        <taxon>Eubacteriales</taxon>
        <taxon>Candidatus Stercoripulliclostridium</taxon>
    </lineage>
</organism>
<keyword evidence="7" id="KW-0548">Nucleotidyltransferase</keyword>
<dbReference type="SUPFAM" id="SSF53335">
    <property type="entry name" value="S-adenosyl-L-methionine-dependent methyltransferases"/>
    <property type="match status" value="1"/>
</dbReference>
<feature type="binding site" evidence="7">
    <location>
        <position position="189"/>
    </location>
    <ligand>
        <name>substrate</name>
    </ligand>
</feature>
<feature type="domain" description="Cytidyltransferase-like" evidence="8">
    <location>
        <begin position="186"/>
        <end position="312"/>
    </location>
</feature>
<dbReference type="InterPro" id="IPR002052">
    <property type="entry name" value="DNA_methylase_N6_adenine_CS"/>
</dbReference>
<evidence type="ECO:0000313" key="9">
    <source>
        <dbReference type="EMBL" id="HIU60684.1"/>
    </source>
</evidence>
<dbReference type="PRINTS" id="PR01020">
    <property type="entry name" value="LPSBIOSNTHSS"/>
</dbReference>
<accession>A0A9D1MI23</accession>
<evidence type="ECO:0000256" key="7">
    <source>
        <dbReference type="HAMAP-Rule" id="MF_00151"/>
    </source>
</evidence>
<feature type="binding site" evidence="7">
    <location>
        <position position="279"/>
    </location>
    <ligand>
        <name>ATP</name>
        <dbReference type="ChEBI" id="CHEBI:30616"/>
    </ligand>
</feature>
<dbReference type="InterPro" id="IPR004821">
    <property type="entry name" value="Cyt_trans-like"/>
</dbReference>
<keyword evidence="5 7" id="KW-0173">Coenzyme A biosynthesis</keyword>
<dbReference type="AlphaFoldDB" id="A0A9D1MI23"/>
<dbReference type="InterPro" id="IPR014729">
    <property type="entry name" value="Rossmann-like_a/b/a_fold"/>
</dbReference>
<feature type="binding site" evidence="7">
    <location>
        <position position="221"/>
    </location>
    <ligand>
        <name>substrate</name>
    </ligand>
</feature>
<dbReference type="GO" id="GO:0005737">
    <property type="term" value="C:cytoplasm"/>
    <property type="evidence" value="ECO:0007669"/>
    <property type="project" value="UniProtKB-SubCell"/>
</dbReference>
<dbReference type="GO" id="GO:0031167">
    <property type="term" value="P:rRNA methylation"/>
    <property type="evidence" value="ECO:0007669"/>
    <property type="project" value="InterPro"/>
</dbReference>
<dbReference type="NCBIfam" id="TIGR00095">
    <property type="entry name" value="16S rRNA (guanine(966)-N(2))-methyltransferase RsmD"/>
    <property type="match status" value="1"/>
</dbReference>